<accession>A0ABQ1LFU6</accession>
<reference evidence="4" key="1">
    <citation type="journal article" date="2019" name="Int. J. Syst. Evol. Microbiol.">
        <title>The Global Catalogue of Microorganisms (GCM) 10K type strain sequencing project: providing services to taxonomists for standard genome sequencing and annotation.</title>
        <authorList>
            <consortium name="The Broad Institute Genomics Platform"/>
            <consortium name="The Broad Institute Genome Sequencing Center for Infectious Disease"/>
            <person name="Wu L."/>
            <person name="Ma J."/>
        </authorList>
    </citation>
    <scope>NUCLEOTIDE SEQUENCE [LARGE SCALE GENOMIC DNA]</scope>
    <source>
        <strain evidence="4">CCM 7132</strain>
    </source>
</reference>
<dbReference type="InterPro" id="IPR047140">
    <property type="entry name" value="LabA"/>
</dbReference>
<keyword evidence="4" id="KW-1185">Reference proteome</keyword>
<feature type="domain" description="NYN" evidence="2">
    <location>
        <begin position="7"/>
        <end position="164"/>
    </location>
</feature>
<dbReference type="Proteomes" id="UP000637769">
    <property type="component" value="Unassembled WGS sequence"/>
</dbReference>
<organism evidence="3 4">
    <name type="scientific">Asaia siamensis</name>
    <dbReference type="NCBI Taxonomy" id="110479"/>
    <lineage>
        <taxon>Bacteria</taxon>
        <taxon>Pseudomonadati</taxon>
        <taxon>Pseudomonadota</taxon>
        <taxon>Alphaproteobacteria</taxon>
        <taxon>Acetobacterales</taxon>
        <taxon>Acetobacteraceae</taxon>
        <taxon>Asaia</taxon>
    </lineage>
</organism>
<dbReference type="Pfam" id="PF01936">
    <property type="entry name" value="NYN"/>
    <property type="match status" value="1"/>
</dbReference>
<evidence type="ECO:0000259" key="2">
    <source>
        <dbReference type="Pfam" id="PF01936"/>
    </source>
</evidence>
<dbReference type="InterPro" id="IPR021139">
    <property type="entry name" value="NYN"/>
</dbReference>
<evidence type="ECO:0000256" key="1">
    <source>
        <dbReference type="SAM" id="MobiDB-lite"/>
    </source>
</evidence>
<evidence type="ECO:0000313" key="3">
    <source>
        <dbReference type="EMBL" id="GGC22120.1"/>
    </source>
</evidence>
<dbReference type="EMBL" id="BMCH01000001">
    <property type="protein sequence ID" value="GGC22120.1"/>
    <property type="molecule type" value="Genomic_DNA"/>
</dbReference>
<dbReference type="PANTHER" id="PTHR35458">
    <property type="entry name" value="SLR0755 PROTEIN"/>
    <property type="match status" value="1"/>
</dbReference>
<dbReference type="RefSeq" id="WP_188425111.1">
    <property type="nucleotide sequence ID" value="NZ_BMCH01000001.1"/>
</dbReference>
<name>A0ABQ1LFU6_9PROT</name>
<protein>
    <submittedName>
        <fullName evidence="3">NYN domain-containing protein</fullName>
    </submittedName>
</protein>
<evidence type="ECO:0000313" key="4">
    <source>
        <dbReference type="Proteomes" id="UP000637769"/>
    </source>
</evidence>
<sequence>MLDENERTAVFIDGSSLYYTAKTIGFEVDYRRLLRYFKSNTKLLRAHYYAAIPETEEYSPLKPLTDWLAYNGFMLVTKNAREFTDQSGRRRLKGNMDVELAVDLLELADRIDHAIIFSGDADLRRAVEAIQRRGVRVTAVSSLRSSPSLIGDDLRRQVDQFIELADIAGEFTRRQGDAPVRTRSAPVRHPADIVSDDDLDD</sequence>
<dbReference type="PANTHER" id="PTHR35458:SF2">
    <property type="entry name" value="SLR0755 PROTEIN"/>
    <property type="match status" value="1"/>
</dbReference>
<feature type="region of interest" description="Disordered" evidence="1">
    <location>
        <begin position="175"/>
        <end position="201"/>
    </location>
</feature>
<gene>
    <name evidence="3" type="ORF">GCM10007207_04200</name>
</gene>
<comment type="caution">
    <text evidence="3">The sequence shown here is derived from an EMBL/GenBank/DDBJ whole genome shotgun (WGS) entry which is preliminary data.</text>
</comment>
<dbReference type="Gene3D" id="3.40.50.1010">
    <property type="entry name" value="5'-nuclease"/>
    <property type="match status" value="1"/>
</dbReference>
<proteinExistence type="predicted"/>
<dbReference type="CDD" id="cd10911">
    <property type="entry name" value="PIN_LabA"/>
    <property type="match status" value="1"/>
</dbReference>